<feature type="domain" description="C2" evidence="7">
    <location>
        <begin position="28"/>
        <end position="152"/>
    </location>
</feature>
<keyword evidence="4" id="KW-0969">Cilium</keyword>
<feature type="compositionally biased region" description="Acidic residues" evidence="6">
    <location>
        <begin position="392"/>
        <end position="403"/>
    </location>
</feature>
<evidence type="ECO:0000256" key="3">
    <source>
        <dbReference type="ARBA" id="ARBA00023054"/>
    </source>
</evidence>
<dbReference type="InterPro" id="IPR021656">
    <property type="entry name" value="C2-C2_1"/>
</dbReference>
<dbReference type="InterPro" id="IPR000008">
    <property type="entry name" value="C2_dom"/>
</dbReference>
<dbReference type="GO" id="GO:1905515">
    <property type="term" value="P:non-motile cilium assembly"/>
    <property type="evidence" value="ECO:0007669"/>
    <property type="project" value="TreeGrafter"/>
</dbReference>
<feature type="compositionally biased region" description="Polar residues" evidence="6">
    <location>
        <begin position="331"/>
        <end position="343"/>
    </location>
</feature>
<protein>
    <submittedName>
        <fullName evidence="8">Rpgrip1l</fullName>
    </submittedName>
</protein>
<sequence>MDQALRLYKERMKALGYISSNEKADQSSLQALDEDAHLKPPDNVNQLHIKLVRASDIKARQPDVQPSPYCVYKFFDFPDHDTAIINSSNSPEFNDLHSFPVTMVADLDTYLKSSELEIYMFDETDPELASYLGVAKVPLITLAHDKAVKGRFELVQPDGQKNGTIDLFIKWQYSYLPPPMATKTKAQKSASKPAPSKGESLAMMPGENLDASAMETAPLKPASALPADYHDDLQPLSSTRDNLQSTHPVRGQSPPTVIRKSPAKKSKTVEFKEVVVESGDVTVPSPPPVQEHVGHQAKVSANESVEVSGVGDSLPSASVVESEPMRREELSTSSEGVSVSEPTSEVKPADPKTRPTPAAPQAVPRVTVTKPSIDSQESIEEQISSKNSQGEGQEEVDEEDDDTAFNSSITDDDDLRDESLTNTNTAPDHNGTYFEESEDESTIADDTDIVTGHDDEVAKEGEKSSGEMSGSDSEGVMMPSIPHGEIVVVEVGYLTIKEDTHIISDPDIKRLFIAYNFLGINPAELETPISLPKPKNSSQHLTFNFRKVFHVDMKSNYERRQYLASMLLPNSPDDSLLTFTVVSEPPEGDESAECFDVGFASISLVDIFNAKKDAIDTSLTVYDIDDEQLEIGVLSVSVECLTALQVINEELPSDVKRPS</sequence>
<reference evidence="8" key="1">
    <citation type="submission" date="2020-06" db="EMBL/GenBank/DDBJ databases">
        <title>Draft genome of Bugula neritina, a colonial animal packing powerful symbionts and potential medicines.</title>
        <authorList>
            <person name="Rayko M."/>
        </authorList>
    </citation>
    <scope>NUCLEOTIDE SEQUENCE [LARGE SCALE GENOMIC DNA]</scope>
    <source>
        <strain evidence="8">Kwan_BN1</strain>
    </source>
</reference>
<feature type="compositionally biased region" description="Low complexity" evidence="6">
    <location>
        <begin position="182"/>
        <end position="197"/>
    </location>
</feature>
<dbReference type="SUPFAM" id="SSF49562">
    <property type="entry name" value="C2 domain (Calcium/lipid-binding domain, CaLB)"/>
    <property type="match status" value="1"/>
</dbReference>
<dbReference type="Pfam" id="PF18111">
    <property type="entry name" value="RPGR1_C"/>
    <property type="match status" value="1"/>
</dbReference>
<comment type="similarity">
    <text evidence="2">Belongs to the RPGRIP1 family.</text>
</comment>
<evidence type="ECO:0000256" key="5">
    <source>
        <dbReference type="ARBA" id="ARBA00023273"/>
    </source>
</evidence>
<dbReference type="AlphaFoldDB" id="A0A7J7JI44"/>
<accession>A0A7J7JI44</accession>
<dbReference type="InterPro" id="IPR041091">
    <property type="entry name" value="RPGRIP1_C"/>
</dbReference>
<comment type="caution">
    <text evidence="8">The sequence shown here is derived from an EMBL/GenBank/DDBJ whole genome shotgun (WGS) entry which is preliminary data.</text>
</comment>
<proteinExistence type="inferred from homology"/>
<keyword evidence="3" id="KW-0175">Coiled coil</keyword>
<feature type="region of interest" description="Disordered" evidence="6">
    <location>
        <begin position="182"/>
        <end position="203"/>
    </location>
</feature>
<feature type="region of interest" description="Disordered" evidence="6">
    <location>
        <begin position="455"/>
        <end position="479"/>
    </location>
</feature>
<dbReference type="OrthoDB" id="2133912at2759"/>
<gene>
    <name evidence="8" type="ORF">EB796_016192</name>
</gene>
<comment type="subcellular location">
    <subcellularLocation>
        <location evidence="1">Cell projection</location>
        <location evidence="1">Cilium</location>
    </subcellularLocation>
</comment>
<dbReference type="Proteomes" id="UP000593567">
    <property type="component" value="Unassembled WGS sequence"/>
</dbReference>
<dbReference type="Pfam" id="PF11618">
    <property type="entry name" value="C2-C2_1"/>
    <property type="match status" value="1"/>
</dbReference>
<keyword evidence="9" id="KW-1185">Reference proteome</keyword>
<dbReference type="SMART" id="SM00239">
    <property type="entry name" value="C2"/>
    <property type="match status" value="1"/>
</dbReference>
<feature type="region of interest" description="Disordered" evidence="6">
    <location>
        <begin position="301"/>
        <end position="442"/>
    </location>
</feature>
<dbReference type="EMBL" id="VXIV02002454">
    <property type="protein sequence ID" value="KAF6025493.1"/>
    <property type="molecule type" value="Genomic_DNA"/>
</dbReference>
<feature type="region of interest" description="Disordered" evidence="6">
    <location>
        <begin position="223"/>
        <end position="265"/>
    </location>
</feature>
<evidence type="ECO:0000313" key="8">
    <source>
        <dbReference type="EMBL" id="KAF6025493.1"/>
    </source>
</evidence>
<evidence type="ECO:0000256" key="6">
    <source>
        <dbReference type="SAM" id="MobiDB-lite"/>
    </source>
</evidence>
<evidence type="ECO:0000256" key="1">
    <source>
        <dbReference type="ARBA" id="ARBA00004138"/>
    </source>
</evidence>
<dbReference type="PANTHER" id="PTHR14240">
    <property type="entry name" value="RETINITIS PIGMENTOSA GTPASE REGULATOR-INTERACTING PROTEIN"/>
    <property type="match status" value="1"/>
</dbReference>
<dbReference type="Gene3D" id="2.60.40.150">
    <property type="entry name" value="C2 domain"/>
    <property type="match status" value="2"/>
</dbReference>
<feature type="compositionally biased region" description="Low complexity" evidence="6">
    <location>
        <begin position="466"/>
        <end position="475"/>
    </location>
</feature>
<dbReference type="InterPro" id="IPR035892">
    <property type="entry name" value="C2_domain_sf"/>
</dbReference>
<feature type="compositionally biased region" description="Basic and acidic residues" evidence="6">
    <location>
        <begin position="455"/>
        <end position="465"/>
    </location>
</feature>
<evidence type="ECO:0000256" key="4">
    <source>
        <dbReference type="ARBA" id="ARBA00023069"/>
    </source>
</evidence>
<evidence type="ECO:0000256" key="2">
    <source>
        <dbReference type="ARBA" id="ARBA00006042"/>
    </source>
</evidence>
<feature type="compositionally biased region" description="Low complexity" evidence="6">
    <location>
        <begin position="372"/>
        <end position="389"/>
    </location>
</feature>
<dbReference type="CDD" id="cd00030">
    <property type="entry name" value="C2"/>
    <property type="match status" value="1"/>
</dbReference>
<dbReference type="GO" id="GO:0005856">
    <property type="term" value="C:cytoskeleton"/>
    <property type="evidence" value="ECO:0007669"/>
    <property type="project" value="UniProtKB-ARBA"/>
</dbReference>
<dbReference type="PROSITE" id="PS50004">
    <property type="entry name" value="C2"/>
    <property type="match status" value="1"/>
</dbReference>
<dbReference type="InterPro" id="IPR031139">
    <property type="entry name" value="RPGRIP1_fam"/>
</dbReference>
<organism evidence="8 9">
    <name type="scientific">Bugula neritina</name>
    <name type="common">Brown bryozoan</name>
    <name type="synonym">Sertularia neritina</name>
    <dbReference type="NCBI Taxonomy" id="10212"/>
    <lineage>
        <taxon>Eukaryota</taxon>
        <taxon>Metazoa</taxon>
        <taxon>Spiralia</taxon>
        <taxon>Lophotrochozoa</taxon>
        <taxon>Bryozoa</taxon>
        <taxon>Gymnolaemata</taxon>
        <taxon>Cheilostomatida</taxon>
        <taxon>Flustrina</taxon>
        <taxon>Buguloidea</taxon>
        <taxon>Bugulidae</taxon>
        <taxon>Bugula</taxon>
    </lineage>
</organism>
<dbReference type="GO" id="GO:0035869">
    <property type="term" value="C:ciliary transition zone"/>
    <property type="evidence" value="ECO:0007669"/>
    <property type="project" value="TreeGrafter"/>
</dbReference>
<name>A0A7J7JI44_BUGNE</name>
<keyword evidence="5" id="KW-0966">Cell projection</keyword>
<evidence type="ECO:0000259" key="7">
    <source>
        <dbReference type="PROSITE" id="PS50004"/>
    </source>
</evidence>
<evidence type="ECO:0000313" key="9">
    <source>
        <dbReference type="Proteomes" id="UP000593567"/>
    </source>
</evidence>
<feature type="compositionally biased region" description="Polar residues" evidence="6">
    <location>
        <begin position="235"/>
        <end position="247"/>
    </location>
</feature>
<dbReference type="PANTHER" id="PTHR14240:SF1">
    <property type="entry name" value="PROTEIN FANTOM-RELATED"/>
    <property type="match status" value="1"/>
</dbReference>